<dbReference type="GO" id="GO:0016020">
    <property type="term" value="C:membrane"/>
    <property type="evidence" value="ECO:0007669"/>
    <property type="project" value="UniProtKB-SubCell"/>
</dbReference>
<keyword evidence="6" id="KW-0946">Virion</keyword>
<evidence type="ECO:0000256" key="1">
    <source>
        <dbReference type="ARBA" id="ARBA00004370"/>
    </source>
</evidence>
<keyword evidence="6" id="KW-0261">Viral envelope protein</keyword>
<evidence type="ECO:0000256" key="5">
    <source>
        <dbReference type="SAM" id="Phobius"/>
    </source>
</evidence>
<keyword evidence="4 5" id="KW-0472">Membrane</keyword>
<dbReference type="EMBL" id="KY684112">
    <property type="protein sequence ID" value="ARF12394.1"/>
    <property type="molecule type" value="Genomic_DNA"/>
</dbReference>
<dbReference type="InterPro" id="IPR003472">
    <property type="entry name" value="Virion_mem_poxvirus_L1"/>
</dbReference>
<proteinExistence type="predicted"/>
<accession>A0A1V0SL86</accession>
<evidence type="ECO:0000256" key="2">
    <source>
        <dbReference type="ARBA" id="ARBA00022692"/>
    </source>
</evidence>
<reference evidence="6" key="1">
    <citation type="journal article" date="2017" name="Science">
        <title>Giant viruses with an expanded complement of translation system components.</title>
        <authorList>
            <person name="Schulz F."/>
            <person name="Yutin N."/>
            <person name="Ivanova N.N."/>
            <person name="Ortega D.R."/>
            <person name="Lee T.K."/>
            <person name="Vierheilig J."/>
            <person name="Daims H."/>
            <person name="Horn M."/>
            <person name="Wagner M."/>
            <person name="Jensen G.J."/>
            <person name="Kyrpides N.C."/>
            <person name="Koonin E.V."/>
            <person name="Woyke T."/>
        </authorList>
    </citation>
    <scope>NUCLEOTIDE SEQUENCE</scope>
    <source>
        <strain evidence="6">KNV1</strain>
    </source>
</reference>
<organism evidence="6">
    <name type="scientific">Klosneuvirus KNV1</name>
    <dbReference type="NCBI Taxonomy" id="1977640"/>
    <lineage>
        <taxon>Viruses</taxon>
        <taxon>Varidnaviria</taxon>
        <taxon>Bamfordvirae</taxon>
        <taxon>Nucleocytoviricota</taxon>
        <taxon>Megaviricetes</taxon>
        <taxon>Imitervirales</taxon>
        <taxon>Mimiviridae</taxon>
        <taxon>Klosneuvirinae</taxon>
        <taxon>Klosneuvirus</taxon>
    </lineage>
</organism>
<dbReference type="Pfam" id="PF02442">
    <property type="entry name" value="L1R_F9L"/>
    <property type="match status" value="1"/>
</dbReference>
<keyword evidence="3 5" id="KW-1133">Transmembrane helix</keyword>
<sequence length="235" mass="24883">MGANISSAVNKVQNNLVSELDQAAGANGYIQCSVDTGNINIRKSKNSSVENINKCLANSSVALDAVSKAAAKTWAEASQEQKTSLPLLGVNASSSVQDVETSVKNILRQKCQADAFVANSIATKDIVIEECDNVIVKNINAGSAVANCGIKTVMSTVSEAYAESTQKQKTGDLFGDFGEMFQKGGIYIVSFYVICCCCCCILLLMMGVGGYMYTTVSGDIESGKFDKFAEKIGNK</sequence>
<keyword evidence="2 5" id="KW-0812">Transmembrane</keyword>
<protein>
    <submittedName>
        <fullName evidence="6">Myristylated IMV envelope protein</fullName>
    </submittedName>
</protein>
<feature type="transmembrane region" description="Helical" evidence="5">
    <location>
        <begin position="186"/>
        <end position="213"/>
    </location>
</feature>
<gene>
    <name evidence="6" type="ORF">Klosneuvirus_5_64</name>
</gene>
<comment type="subcellular location">
    <subcellularLocation>
        <location evidence="1">Membrane</location>
    </subcellularLocation>
</comment>
<evidence type="ECO:0000313" key="6">
    <source>
        <dbReference type="EMBL" id="ARF12394.1"/>
    </source>
</evidence>
<dbReference type="GO" id="GO:0019031">
    <property type="term" value="C:viral envelope"/>
    <property type="evidence" value="ECO:0007669"/>
    <property type="project" value="UniProtKB-KW"/>
</dbReference>
<evidence type="ECO:0000256" key="4">
    <source>
        <dbReference type="ARBA" id="ARBA00023136"/>
    </source>
</evidence>
<evidence type="ECO:0000256" key="3">
    <source>
        <dbReference type="ARBA" id="ARBA00022989"/>
    </source>
</evidence>
<name>A0A1V0SL86_9VIRU</name>